<accession>A0A1F6EHN7</accession>
<dbReference type="EMBL" id="MFLY01000008">
    <property type="protein sequence ID" value="OGG73161.1"/>
    <property type="molecule type" value="Genomic_DNA"/>
</dbReference>
<dbReference type="PROSITE" id="PS00893">
    <property type="entry name" value="NUDIX_BOX"/>
    <property type="match status" value="1"/>
</dbReference>
<keyword evidence="2 3" id="KW-0378">Hydrolase</keyword>
<dbReference type="Gene3D" id="3.90.79.10">
    <property type="entry name" value="Nucleoside Triphosphate Pyrophosphohydrolase"/>
    <property type="match status" value="1"/>
</dbReference>
<gene>
    <name evidence="5" type="ORF">A3A38_03485</name>
</gene>
<evidence type="ECO:0000256" key="3">
    <source>
        <dbReference type="RuleBase" id="RU003476"/>
    </source>
</evidence>
<comment type="caution">
    <text evidence="5">The sequence shown here is derived from an EMBL/GenBank/DDBJ whole genome shotgun (WGS) entry which is preliminary data.</text>
</comment>
<dbReference type="SUPFAM" id="SSF55811">
    <property type="entry name" value="Nudix"/>
    <property type="match status" value="1"/>
</dbReference>
<proteinExistence type="inferred from homology"/>
<evidence type="ECO:0000259" key="4">
    <source>
        <dbReference type="PROSITE" id="PS51462"/>
    </source>
</evidence>
<dbReference type="Pfam" id="PF00293">
    <property type="entry name" value="NUDIX"/>
    <property type="match status" value="1"/>
</dbReference>
<dbReference type="PRINTS" id="PR00502">
    <property type="entry name" value="NUDIXFAMILY"/>
</dbReference>
<dbReference type="PROSITE" id="PS51462">
    <property type="entry name" value="NUDIX"/>
    <property type="match status" value="1"/>
</dbReference>
<dbReference type="InterPro" id="IPR015797">
    <property type="entry name" value="NUDIX_hydrolase-like_dom_sf"/>
</dbReference>
<dbReference type="PANTHER" id="PTHR43046">
    <property type="entry name" value="GDP-MANNOSE MANNOSYL HYDROLASE"/>
    <property type="match status" value="1"/>
</dbReference>
<evidence type="ECO:0000313" key="6">
    <source>
        <dbReference type="Proteomes" id="UP000177306"/>
    </source>
</evidence>
<evidence type="ECO:0000313" key="5">
    <source>
        <dbReference type="EMBL" id="OGG73161.1"/>
    </source>
</evidence>
<dbReference type="Proteomes" id="UP000177306">
    <property type="component" value="Unassembled WGS sequence"/>
</dbReference>
<dbReference type="PANTHER" id="PTHR43046:SF16">
    <property type="entry name" value="ADP-RIBOSE PYROPHOSPHATASE YJHB-RELATED"/>
    <property type="match status" value="1"/>
</dbReference>
<evidence type="ECO:0000256" key="2">
    <source>
        <dbReference type="ARBA" id="ARBA00022801"/>
    </source>
</evidence>
<name>A0A1F6EHN7_9BACT</name>
<sequence length="150" mass="16901">MAHIHEKIDFTASVFIVREGTVLLHLHKKLGKWLQPGGHVELEEDPNQAAIREAKEETGFDVELVGGPRLPGLKNESTDLIPPKFLNRHRFNEVHEHIDLAYFARVVGGTVQPEEGGQIRWFSKEEIELNEVGLHPVTQAYARAALEELA</sequence>
<dbReference type="InterPro" id="IPR020476">
    <property type="entry name" value="Nudix_hydrolase"/>
</dbReference>
<organism evidence="5 6">
    <name type="scientific">Candidatus Kaiserbacteria bacterium RIFCSPLOWO2_01_FULL_53_17</name>
    <dbReference type="NCBI Taxonomy" id="1798511"/>
    <lineage>
        <taxon>Bacteria</taxon>
        <taxon>Candidatus Kaiseribacteriota</taxon>
    </lineage>
</organism>
<comment type="cofactor">
    <cofactor evidence="1">
        <name>Mg(2+)</name>
        <dbReference type="ChEBI" id="CHEBI:18420"/>
    </cofactor>
</comment>
<feature type="domain" description="Nudix hydrolase" evidence="4">
    <location>
        <begin position="7"/>
        <end position="147"/>
    </location>
</feature>
<reference evidence="5 6" key="1">
    <citation type="journal article" date="2016" name="Nat. Commun.">
        <title>Thousands of microbial genomes shed light on interconnected biogeochemical processes in an aquifer system.</title>
        <authorList>
            <person name="Anantharaman K."/>
            <person name="Brown C.T."/>
            <person name="Hug L.A."/>
            <person name="Sharon I."/>
            <person name="Castelle C.J."/>
            <person name="Probst A.J."/>
            <person name="Thomas B.C."/>
            <person name="Singh A."/>
            <person name="Wilkins M.J."/>
            <person name="Karaoz U."/>
            <person name="Brodie E.L."/>
            <person name="Williams K.H."/>
            <person name="Hubbard S.S."/>
            <person name="Banfield J.F."/>
        </authorList>
    </citation>
    <scope>NUCLEOTIDE SEQUENCE [LARGE SCALE GENOMIC DNA]</scope>
</reference>
<dbReference type="AlphaFoldDB" id="A0A1F6EHN7"/>
<dbReference type="GO" id="GO:0016787">
    <property type="term" value="F:hydrolase activity"/>
    <property type="evidence" value="ECO:0007669"/>
    <property type="project" value="UniProtKB-KW"/>
</dbReference>
<dbReference type="InterPro" id="IPR000086">
    <property type="entry name" value="NUDIX_hydrolase_dom"/>
</dbReference>
<dbReference type="InterPro" id="IPR020084">
    <property type="entry name" value="NUDIX_hydrolase_CS"/>
</dbReference>
<protein>
    <recommendedName>
        <fullName evidence="4">Nudix hydrolase domain-containing protein</fullName>
    </recommendedName>
</protein>
<dbReference type="CDD" id="cd03674">
    <property type="entry name" value="NUDIX_Hydrolase"/>
    <property type="match status" value="1"/>
</dbReference>
<evidence type="ECO:0000256" key="1">
    <source>
        <dbReference type="ARBA" id="ARBA00001946"/>
    </source>
</evidence>
<comment type="similarity">
    <text evidence="3">Belongs to the Nudix hydrolase family.</text>
</comment>